<dbReference type="AlphaFoldDB" id="A0AAD7CN25"/>
<keyword evidence="2" id="KW-1185">Reference proteome</keyword>
<comment type="caution">
    <text evidence="1">The sequence shown here is derived from an EMBL/GenBank/DDBJ whole genome shotgun (WGS) entry which is preliminary data.</text>
</comment>
<organism evidence="1 2">
    <name type="scientific">Mycena rosella</name>
    <name type="common">Pink bonnet</name>
    <name type="synonym">Agaricus rosellus</name>
    <dbReference type="NCBI Taxonomy" id="1033263"/>
    <lineage>
        <taxon>Eukaryota</taxon>
        <taxon>Fungi</taxon>
        <taxon>Dikarya</taxon>
        <taxon>Basidiomycota</taxon>
        <taxon>Agaricomycotina</taxon>
        <taxon>Agaricomycetes</taxon>
        <taxon>Agaricomycetidae</taxon>
        <taxon>Agaricales</taxon>
        <taxon>Marasmiineae</taxon>
        <taxon>Mycenaceae</taxon>
        <taxon>Mycena</taxon>
    </lineage>
</organism>
<reference evidence="1" key="1">
    <citation type="submission" date="2023-03" db="EMBL/GenBank/DDBJ databases">
        <title>Massive genome expansion in bonnet fungi (Mycena s.s.) driven by repeated elements and novel gene families across ecological guilds.</title>
        <authorList>
            <consortium name="Lawrence Berkeley National Laboratory"/>
            <person name="Harder C.B."/>
            <person name="Miyauchi S."/>
            <person name="Viragh M."/>
            <person name="Kuo A."/>
            <person name="Thoen E."/>
            <person name="Andreopoulos B."/>
            <person name="Lu D."/>
            <person name="Skrede I."/>
            <person name="Drula E."/>
            <person name="Henrissat B."/>
            <person name="Morin E."/>
            <person name="Kohler A."/>
            <person name="Barry K."/>
            <person name="LaButti K."/>
            <person name="Morin E."/>
            <person name="Salamov A."/>
            <person name="Lipzen A."/>
            <person name="Mereny Z."/>
            <person name="Hegedus B."/>
            <person name="Baldrian P."/>
            <person name="Stursova M."/>
            <person name="Weitz H."/>
            <person name="Taylor A."/>
            <person name="Grigoriev I.V."/>
            <person name="Nagy L.G."/>
            <person name="Martin F."/>
            <person name="Kauserud H."/>
        </authorList>
    </citation>
    <scope>NUCLEOTIDE SEQUENCE</scope>
    <source>
        <strain evidence="1">CBHHK067</strain>
    </source>
</reference>
<accession>A0AAD7CN25</accession>
<proteinExistence type="predicted"/>
<evidence type="ECO:0000313" key="2">
    <source>
        <dbReference type="Proteomes" id="UP001221757"/>
    </source>
</evidence>
<dbReference type="Proteomes" id="UP001221757">
    <property type="component" value="Unassembled WGS sequence"/>
</dbReference>
<dbReference type="EMBL" id="JARKIE010000323">
    <property type="protein sequence ID" value="KAJ7654304.1"/>
    <property type="molecule type" value="Genomic_DNA"/>
</dbReference>
<evidence type="ECO:0000313" key="1">
    <source>
        <dbReference type="EMBL" id="KAJ7654304.1"/>
    </source>
</evidence>
<gene>
    <name evidence="1" type="ORF">B0H17DRAFT_1338296</name>
</gene>
<sequence>MVLTRRAHRDISRRLPNEIITEIVQAARRSDQASLCRISQLFYAVSLPVLYRDVRMETAASALAFRSSVMSNNVLAELVRSYAVVFPILPRPGPLLVDSIEVLTRLQDLSILSFSVEAHFEELLGWTFPHLAKCRLLLATQKPNLLVSFLLRHPGLKILCIQDHHEMVSWPSTARIPLLNLTQLWCPVTLVPSIITHNLKRAKLCWNDHEVDPSAVEKTFVALKSMSRPDAPFVCSNSSSDHYFTEIMHSISKHMPHTTTLQLTLWSPDDISSHFTDGLPRSNSLAFLSLQYMEPLNHPDHAFWNNEEDQTVVHSMGDACPTLQALRLHQRAWRKVDQTWETYPVEDFEVLAGLSKMKKS</sequence>
<name>A0AAD7CN25_MYCRO</name>
<protein>
    <submittedName>
        <fullName evidence="1">Uncharacterized protein</fullName>
    </submittedName>
</protein>